<dbReference type="InterPro" id="IPR001314">
    <property type="entry name" value="Peptidase_S1A"/>
</dbReference>
<evidence type="ECO:0000259" key="9">
    <source>
        <dbReference type="PROSITE" id="PS50240"/>
    </source>
</evidence>
<dbReference type="Gene3D" id="2.40.10.10">
    <property type="entry name" value="Trypsin-like serine proteases"/>
    <property type="match status" value="1"/>
</dbReference>
<dbReference type="InterPro" id="IPR050430">
    <property type="entry name" value="Peptidase_S1"/>
</dbReference>
<keyword evidence="5" id="KW-0720">Serine protease</keyword>
<dbReference type="AlphaFoldDB" id="B4ND67"/>
<keyword evidence="4" id="KW-0378">Hydrolase</keyword>
<dbReference type="PROSITE" id="PS50240">
    <property type="entry name" value="TRYPSIN_DOM"/>
    <property type="match status" value="1"/>
</dbReference>
<reference evidence="10 11" key="1">
    <citation type="journal article" date="2007" name="Nature">
        <title>Evolution of genes and genomes on the Drosophila phylogeny.</title>
        <authorList>
            <consortium name="Drosophila 12 Genomes Consortium"/>
            <person name="Clark A.G."/>
            <person name="Eisen M.B."/>
            <person name="Smith D.R."/>
            <person name="Bergman C.M."/>
            <person name="Oliver B."/>
            <person name="Markow T.A."/>
            <person name="Kaufman T.C."/>
            <person name="Kellis M."/>
            <person name="Gelbart W."/>
            <person name="Iyer V.N."/>
            <person name="Pollard D.A."/>
            <person name="Sackton T.B."/>
            <person name="Larracuente A.M."/>
            <person name="Singh N.D."/>
            <person name="Abad J.P."/>
            <person name="Abt D.N."/>
            <person name="Adryan B."/>
            <person name="Aguade M."/>
            <person name="Akashi H."/>
            <person name="Anderson W.W."/>
            <person name="Aquadro C.F."/>
            <person name="Ardell D.H."/>
            <person name="Arguello R."/>
            <person name="Artieri C.G."/>
            <person name="Barbash D.A."/>
            <person name="Barker D."/>
            <person name="Barsanti P."/>
            <person name="Batterham P."/>
            <person name="Batzoglou S."/>
            <person name="Begun D."/>
            <person name="Bhutkar A."/>
            <person name="Blanco E."/>
            <person name="Bosak S.A."/>
            <person name="Bradley R.K."/>
            <person name="Brand A.D."/>
            <person name="Brent M.R."/>
            <person name="Brooks A.N."/>
            <person name="Brown R.H."/>
            <person name="Butlin R.K."/>
            <person name="Caggese C."/>
            <person name="Calvi B.R."/>
            <person name="Bernardo de Carvalho A."/>
            <person name="Caspi A."/>
            <person name="Castrezana S."/>
            <person name="Celniker S.E."/>
            <person name="Chang J.L."/>
            <person name="Chapple C."/>
            <person name="Chatterji S."/>
            <person name="Chinwalla A."/>
            <person name="Civetta A."/>
            <person name="Clifton S.W."/>
            <person name="Comeron J.M."/>
            <person name="Costello J.C."/>
            <person name="Coyne J.A."/>
            <person name="Daub J."/>
            <person name="David R.G."/>
            <person name="Delcher A.L."/>
            <person name="Delehaunty K."/>
            <person name="Do C.B."/>
            <person name="Ebling H."/>
            <person name="Edwards K."/>
            <person name="Eickbush T."/>
            <person name="Evans J.D."/>
            <person name="Filipski A."/>
            <person name="Findeiss S."/>
            <person name="Freyhult E."/>
            <person name="Fulton L."/>
            <person name="Fulton R."/>
            <person name="Garcia A.C."/>
            <person name="Gardiner A."/>
            <person name="Garfield D.A."/>
            <person name="Garvin B.E."/>
            <person name="Gibson G."/>
            <person name="Gilbert D."/>
            <person name="Gnerre S."/>
            <person name="Godfrey J."/>
            <person name="Good R."/>
            <person name="Gotea V."/>
            <person name="Gravely B."/>
            <person name="Greenberg A.J."/>
            <person name="Griffiths-Jones S."/>
            <person name="Gross S."/>
            <person name="Guigo R."/>
            <person name="Gustafson E.A."/>
            <person name="Haerty W."/>
            <person name="Hahn M.W."/>
            <person name="Halligan D.L."/>
            <person name="Halpern A.L."/>
            <person name="Halter G.M."/>
            <person name="Han M.V."/>
            <person name="Heger A."/>
            <person name="Hillier L."/>
            <person name="Hinrichs A.S."/>
            <person name="Holmes I."/>
            <person name="Hoskins R.A."/>
            <person name="Hubisz M.J."/>
            <person name="Hultmark D."/>
            <person name="Huntley M.A."/>
            <person name="Jaffe D.B."/>
            <person name="Jagadeeshan S."/>
            <person name="Jeck W.R."/>
            <person name="Johnson J."/>
            <person name="Jones C.D."/>
            <person name="Jordan W.C."/>
            <person name="Karpen G.H."/>
            <person name="Kataoka E."/>
            <person name="Keightley P.D."/>
            <person name="Kheradpour P."/>
            <person name="Kirkness E.F."/>
            <person name="Koerich L.B."/>
            <person name="Kristiansen K."/>
            <person name="Kudrna D."/>
            <person name="Kulathinal R.J."/>
            <person name="Kumar S."/>
            <person name="Kwok R."/>
            <person name="Lander E."/>
            <person name="Langley C.H."/>
            <person name="Lapoint R."/>
            <person name="Lazzaro B.P."/>
            <person name="Lee S.J."/>
            <person name="Levesque L."/>
            <person name="Li R."/>
            <person name="Lin C.F."/>
            <person name="Lin M.F."/>
            <person name="Lindblad-Toh K."/>
            <person name="Llopart A."/>
            <person name="Long M."/>
            <person name="Low L."/>
            <person name="Lozovsky E."/>
            <person name="Lu J."/>
            <person name="Luo M."/>
            <person name="Machado C.A."/>
            <person name="Makalowski W."/>
            <person name="Marzo M."/>
            <person name="Matsuda M."/>
            <person name="Matzkin L."/>
            <person name="McAllister B."/>
            <person name="McBride C.S."/>
            <person name="McKernan B."/>
            <person name="McKernan K."/>
            <person name="Mendez-Lago M."/>
            <person name="Minx P."/>
            <person name="Mollenhauer M.U."/>
            <person name="Montooth K."/>
            <person name="Mount S.M."/>
            <person name="Mu X."/>
            <person name="Myers E."/>
            <person name="Negre B."/>
            <person name="Newfeld S."/>
            <person name="Nielsen R."/>
            <person name="Noor M.A."/>
            <person name="O'Grady P."/>
            <person name="Pachter L."/>
            <person name="Papaceit M."/>
            <person name="Parisi M.J."/>
            <person name="Parisi M."/>
            <person name="Parts L."/>
            <person name="Pedersen J.S."/>
            <person name="Pesole G."/>
            <person name="Phillippy A.M."/>
            <person name="Ponting C.P."/>
            <person name="Pop M."/>
            <person name="Porcelli D."/>
            <person name="Powell J.R."/>
            <person name="Prohaska S."/>
            <person name="Pruitt K."/>
            <person name="Puig M."/>
            <person name="Quesneville H."/>
            <person name="Ram K.R."/>
            <person name="Rand D."/>
            <person name="Rasmussen M.D."/>
            <person name="Reed L.K."/>
            <person name="Reenan R."/>
            <person name="Reily A."/>
            <person name="Remington K.A."/>
            <person name="Rieger T.T."/>
            <person name="Ritchie M.G."/>
            <person name="Robin C."/>
            <person name="Rogers Y.H."/>
            <person name="Rohde C."/>
            <person name="Rozas J."/>
            <person name="Rubenfield M.J."/>
            <person name="Ruiz A."/>
            <person name="Russo S."/>
            <person name="Salzberg S.L."/>
            <person name="Sanchez-Gracia A."/>
            <person name="Saranga D.J."/>
            <person name="Sato H."/>
            <person name="Schaeffer S.W."/>
            <person name="Schatz M.C."/>
            <person name="Schlenke T."/>
            <person name="Schwartz R."/>
            <person name="Segarra C."/>
            <person name="Singh R.S."/>
            <person name="Sirot L."/>
            <person name="Sirota M."/>
            <person name="Sisneros N.B."/>
            <person name="Smith C.D."/>
            <person name="Smith T.F."/>
            <person name="Spieth J."/>
            <person name="Stage D.E."/>
            <person name="Stark A."/>
            <person name="Stephan W."/>
            <person name="Strausberg R.L."/>
            <person name="Strempel S."/>
            <person name="Sturgill D."/>
            <person name="Sutton G."/>
            <person name="Sutton G.G."/>
            <person name="Tao W."/>
            <person name="Teichmann S."/>
            <person name="Tobari Y.N."/>
            <person name="Tomimura Y."/>
            <person name="Tsolas J.M."/>
            <person name="Valente V.L."/>
            <person name="Venter E."/>
            <person name="Venter J.C."/>
            <person name="Vicario S."/>
            <person name="Vieira F.G."/>
            <person name="Vilella A.J."/>
            <person name="Villasante A."/>
            <person name="Walenz B."/>
            <person name="Wang J."/>
            <person name="Wasserman M."/>
            <person name="Watts T."/>
            <person name="Wilson D."/>
            <person name="Wilson R.K."/>
            <person name="Wing R.A."/>
            <person name="Wolfner M.F."/>
            <person name="Wong A."/>
            <person name="Wong G.K."/>
            <person name="Wu C.I."/>
            <person name="Wu G."/>
            <person name="Yamamoto D."/>
            <person name="Yang H.P."/>
            <person name="Yang S.P."/>
            <person name="Yorke J.A."/>
            <person name="Yoshida K."/>
            <person name="Zdobnov E."/>
            <person name="Zhang P."/>
            <person name="Zhang Y."/>
            <person name="Zimin A.V."/>
            <person name="Baldwin J."/>
            <person name="Abdouelleil A."/>
            <person name="Abdulkadir J."/>
            <person name="Abebe A."/>
            <person name="Abera B."/>
            <person name="Abreu J."/>
            <person name="Acer S.C."/>
            <person name="Aftuck L."/>
            <person name="Alexander A."/>
            <person name="An P."/>
            <person name="Anderson E."/>
            <person name="Anderson S."/>
            <person name="Arachi H."/>
            <person name="Azer M."/>
            <person name="Bachantsang P."/>
            <person name="Barry A."/>
            <person name="Bayul T."/>
            <person name="Berlin A."/>
            <person name="Bessette D."/>
            <person name="Bloom T."/>
            <person name="Blye J."/>
            <person name="Boguslavskiy L."/>
            <person name="Bonnet C."/>
            <person name="Boukhgalter B."/>
            <person name="Bourzgui I."/>
            <person name="Brown A."/>
            <person name="Cahill P."/>
            <person name="Channer S."/>
            <person name="Cheshatsang Y."/>
            <person name="Chuda L."/>
            <person name="Citroen M."/>
            <person name="Collymore A."/>
            <person name="Cooke P."/>
            <person name="Costello M."/>
            <person name="D'Aco K."/>
            <person name="Daza R."/>
            <person name="De Haan G."/>
            <person name="DeGray S."/>
            <person name="DeMaso C."/>
            <person name="Dhargay N."/>
            <person name="Dooley K."/>
            <person name="Dooley E."/>
            <person name="Doricent M."/>
            <person name="Dorje P."/>
            <person name="Dorjee K."/>
            <person name="Dupes A."/>
            <person name="Elong R."/>
            <person name="Falk J."/>
            <person name="Farina A."/>
            <person name="Faro S."/>
            <person name="Ferguson D."/>
            <person name="Fisher S."/>
            <person name="Foley C.D."/>
            <person name="Franke A."/>
            <person name="Friedrich D."/>
            <person name="Gadbois L."/>
            <person name="Gearin G."/>
            <person name="Gearin C.R."/>
            <person name="Giannoukos G."/>
            <person name="Goode T."/>
            <person name="Graham J."/>
            <person name="Grandbois E."/>
            <person name="Grewal S."/>
            <person name="Gyaltsen K."/>
            <person name="Hafez N."/>
            <person name="Hagos B."/>
            <person name="Hall J."/>
            <person name="Henson C."/>
            <person name="Hollinger A."/>
            <person name="Honan T."/>
            <person name="Huard M.D."/>
            <person name="Hughes L."/>
            <person name="Hurhula B."/>
            <person name="Husby M.E."/>
            <person name="Kamat A."/>
            <person name="Kanga B."/>
            <person name="Kashin S."/>
            <person name="Khazanovich D."/>
            <person name="Kisner P."/>
            <person name="Lance K."/>
            <person name="Lara M."/>
            <person name="Lee W."/>
            <person name="Lennon N."/>
            <person name="Letendre F."/>
            <person name="LeVine R."/>
            <person name="Lipovsky A."/>
            <person name="Liu X."/>
            <person name="Liu J."/>
            <person name="Liu S."/>
            <person name="Lokyitsang T."/>
            <person name="Lokyitsang Y."/>
            <person name="Lubonja R."/>
            <person name="Lui A."/>
            <person name="MacDonald P."/>
            <person name="Magnisalis V."/>
            <person name="Maru K."/>
            <person name="Matthews C."/>
            <person name="McCusker W."/>
            <person name="McDonough S."/>
            <person name="Mehta T."/>
            <person name="Meldrim J."/>
            <person name="Meneus L."/>
            <person name="Mihai O."/>
            <person name="Mihalev A."/>
            <person name="Mihova T."/>
            <person name="Mittelman R."/>
            <person name="Mlenga V."/>
            <person name="Montmayeur A."/>
            <person name="Mulrain L."/>
            <person name="Navidi A."/>
            <person name="Naylor J."/>
            <person name="Negash T."/>
            <person name="Nguyen T."/>
            <person name="Nguyen N."/>
            <person name="Nicol R."/>
            <person name="Norbu C."/>
            <person name="Norbu N."/>
            <person name="Novod N."/>
            <person name="O'Neill B."/>
            <person name="Osman S."/>
            <person name="Markiewicz E."/>
            <person name="Oyono O.L."/>
            <person name="Patti C."/>
            <person name="Phunkhang P."/>
            <person name="Pierre F."/>
            <person name="Priest M."/>
            <person name="Raghuraman S."/>
            <person name="Rege F."/>
            <person name="Reyes R."/>
            <person name="Rise C."/>
            <person name="Rogov P."/>
            <person name="Ross K."/>
            <person name="Ryan E."/>
            <person name="Settipalli S."/>
            <person name="Shea T."/>
            <person name="Sherpa N."/>
            <person name="Shi L."/>
            <person name="Shih D."/>
            <person name="Sparrow T."/>
            <person name="Spaulding J."/>
            <person name="Stalker J."/>
            <person name="Stange-Thomann N."/>
            <person name="Stavropoulos S."/>
            <person name="Stone C."/>
            <person name="Strader C."/>
            <person name="Tesfaye S."/>
            <person name="Thomson T."/>
            <person name="Thoulutsang Y."/>
            <person name="Thoulutsang D."/>
            <person name="Topham K."/>
            <person name="Topping I."/>
            <person name="Tsamla T."/>
            <person name="Vassiliev H."/>
            <person name="Vo A."/>
            <person name="Wangchuk T."/>
            <person name="Wangdi T."/>
            <person name="Weiand M."/>
            <person name="Wilkinson J."/>
            <person name="Wilson A."/>
            <person name="Yadav S."/>
            <person name="Young G."/>
            <person name="Yu Q."/>
            <person name="Zembek L."/>
            <person name="Zhong D."/>
            <person name="Zimmer A."/>
            <person name="Zwirko Z."/>
            <person name="Jaffe D.B."/>
            <person name="Alvarez P."/>
            <person name="Brockman W."/>
            <person name="Butler J."/>
            <person name="Chin C."/>
            <person name="Gnerre S."/>
            <person name="Grabherr M."/>
            <person name="Kleber M."/>
            <person name="Mauceli E."/>
            <person name="MacCallum I."/>
        </authorList>
    </citation>
    <scope>NUCLEOTIDE SEQUENCE [LARGE SCALE GENOMIC DNA]</scope>
    <source>
        <strain evidence="11">Tucson 14030-0811.24</strain>
    </source>
</reference>
<keyword evidence="6" id="KW-0865">Zymogen</keyword>
<evidence type="ECO:0000256" key="4">
    <source>
        <dbReference type="ARBA" id="ARBA00022801"/>
    </source>
</evidence>
<dbReference type="PANTHER" id="PTHR24276:SF94">
    <property type="entry name" value="AT20289P-RELATED"/>
    <property type="match status" value="1"/>
</dbReference>
<dbReference type="SUPFAM" id="SSF50494">
    <property type="entry name" value="Trypsin-like serine proteases"/>
    <property type="match status" value="1"/>
</dbReference>
<dbReference type="SMART" id="SM00020">
    <property type="entry name" value="Tryp_SPc"/>
    <property type="match status" value="1"/>
</dbReference>
<evidence type="ECO:0000313" key="10">
    <source>
        <dbReference type="EMBL" id="EDW82776.2"/>
    </source>
</evidence>
<accession>B4ND67</accession>
<feature type="compositionally biased region" description="Basic and acidic residues" evidence="8">
    <location>
        <begin position="1"/>
        <end position="10"/>
    </location>
</feature>
<dbReference type="Proteomes" id="UP000007798">
    <property type="component" value="Unassembled WGS sequence"/>
</dbReference>
<feature type="region of interest" description="Disordered" evidence="8">
    <location>
        <begin position="1"/>
        <end position="35"/>
    </location>
</feature>
<evidence type="ECO:0000256" key="7">
    <source>
        <dbReference type="ARBA" id="ARBA00023157"/>
    </source>
</evidence>
<dbReference type="HOGENOM" id="CLU_3052626_0_0_1"/>
<comment type="similarity">
    <text evidence="1">Belongs to the peptidase S1 family.</text>
</comment>
<dbReference type="EMBL" id="CH964239">
    <property type="protein sequence ID" value="EDW82776.2"/>
    <property type="molecule type" value="Genomic_DNA"/>
</dbReference>
<feature type="compositionally biased region" description="Acidic residues" evidence="8">
    <location>
        <begin position="20"/>
        <end position="35"/>
    </location>
</feature>
<dbReference type="PROSITE" id="PS00134">
    <property type="entry name" value="TRYPSIN_HIS"/>
    <property type="match status" value="1"/>
</dbReference>
<dbReference type="InParanoid" id="B4ND67"/>
<dbReference type="GO" id="GO:0004252">
    <property type="term" value="F:serine-type endopeptidase activity"/>
    <property type="evidence" value="ECO:0007669"/>
    <property type="project" value="InterPro"/>
</dbReference>
<evidence type="ECO:0000256" key="3">
    <source>
        <dbReference type="ARBA" id="ARBA00022729"/>
    </source>
</evidence>
<dbReference type="GO" id="GO:0006508">
    <property type="term" value="P:proteolysis"/>
    <property type="evidence" value="ECO:0007669"/>
    <property type="project" value="UniProtKB-KW"/>
</dbReference>
<dbReference type="OrthoDB" id="6380398at2759"/>
<keyword evidence="2" id="KW-0645">Protease</keyword>
<dbReference type="InterPro" id="IPR018114">
    <property type="entry name" value="TRYPSIN_HIS"/>
</dbReference>
<dbReference type="InterPro" id="IPR009003">
    <property type="entry name" value="Peptidase_S1_PA"/>
</dbReference>
<dbReference type="STRING" id="7260.B4ND67"/>
<keyword evidence="7" id="KW-1015">Disulfide bond</keyword>
<dbReference type="SMR" id="B4ND67"/>
<evidence type="ECO:0000256" key="6">
    <source>
        <dbReference type="ARBA" id="ARBA00023145"/>
    </source>
</evidence>
<dbReference type="FunCoup" id="B4ND67">
    <property type="interactions" value="8"/>
</dbReference>
<name>B4ND67_DROWI</name>
<evidence type="ECO:0000256" key="2">
    <source>
        <dbReference type="ARBA" id="ARBA00022670"/>
    </source>
</evidence>
<dbReference type="PANTHER" id="PTHR24276">
    <property type="entry name" value="POLYSERASE-RELATED"/>
    <property type="match status" value="1"/>
</dbReference>
<dbReference type="InterPro" id="IPR043504">
    <property type="entry name" value="Peptidase_S1_PA_chymotrypsin"/>
</dbReference>
<feature type="domain" description="Peptidase S1" evidence="9">
    <location>
        <begin position="63"/>
        <end position="294"/>
    </location>
</feature>
<sequence>MAVEVGRDGEGGGACQKDDDYNDYGDEDTEAQDEDEEYLELAPSTVFQFQQLHSNLLNPILPLKWGKETGSERFKFIVQIYDPQFVGVGSLINNRFVITAAHCFTSQTKLQSISVRAGELKIVNQFKGGYKVLAILRHPKYSSQELGHDIALLRLKSPIAATTRIGYTSICPSKLRADENAVALTAGWNILKPSDLMQTLDIKIISPRKCIKSFPQLPRGTICGTTEFTHSRHDAIHDLKNSSSLCYGDSGDPLLYNNQICAITIAFHRCGWIKHPNIYTDLHFHHKFISHAISKLDFQAKEMAKKRG</sequence>
<protein>
    <recommendedName>
        <fullName evidence="9">Peptidase S1 domain-containing protein</fullName>
    </recommendedName>
</protein>
<dbReference type="FunFam" id="2.40.10.10:FF:000068">
    <property type="entry name" value="transmembrane protease serine 2"/>
    <property type="match status" value="1"/>
</dbReference>
<proteinExistence type="inferred from homology"/>
<dbReference type="InterPro" id="IPR001254">
    <property type="entry name" value="Trypsin_dom"/>
</dbReference>
<keyword evidence="3" id="KW-0732">Signal</keyword>
<evidence type="ECO:0000313" key="11">
    <source>
        <dbReference type="Proteomes" id="UP000007798"/>
    </source>
</evidence>
<dbReference type="Pfam" id="PF00089">
    <property type="entry name" value="Trypsin"/>
    <property type="match status" value="1"/>
</dbReference>
<keyword evidence="11" id="KW-1185">Reference proteome</keyword>
<gene>
    <name evidence="10" type="primary">Dwil\GK24967</name>
    <name evidence="10" type="ORF">Dwil_GK24967</name>
</gene>
<organism evidence="10 11">
    <name type="scientific">Drosophila willistoni</name>
    <name type="common">Fruit fly</name>
    <dbReference type="NCBI Taxonomy" id="7260"/>
    <lineage>
        <taxon>Eukaryota</taxon>
        <taxon>Metazoa</taxon>
        <taxon>Ecdysozoa</taxon>
        <taxon>Arthropoda</taxon>
        <taxon>Hexapoda</taxon>
        <taxon>Insecta</taxon>
        <taxon>Pterygota</taxon>
        <taxon>Neoptera</taxon>
        <taxon>Endopterygota</taxon>
        <taxon>Diptera</taxon>
        <taxon>Brachycera</taxon>
        <taxon>Muscomorpha</taxon>
        <taxon>Ephydroidea</taxon>
        <taxon>Drosophilidae</taxon>
        <taxon>Drosophila</taxon>
        <taxon>Sophophora</taxon>
    </lineage>
</organism>
<evidence type="ECO:0000256" key="1">
    <source>
        <dbReference type="ARBA" id="ARBA00007664"/>
    </source>
</evidence>
<dbReference type="CDD" id="cd00190">
    <property type="entry name" value="Tryp_SPc"/>
    <property type="match status" value="1"/>
</dbReference>
<evidence type="ECO:0000256" key="8">
    <source>
        <dbReference type="SAM" id="MobiDB-lite"/>
    </source>
</evidence>
<dbReference type="eggNOG" id="KOG3627">
    <property type="taxonomic scope" value="Eukaryota"/>
</dbReference>
<evidence type="ECO:0000256" key="5">
    <source>
        <dbReference type="ARBA" id="ARBA00022825"/>
    </source>
</evidence>
<dbReference type="PRINTS" id="PR00722">
    <property type="entry name" value="CHYMOTRYPSIN"/>
</dbReference>